<gene>
    <name evidence="2" type="ORF">IW245_006859</name>
    <name evidence="3" type="ORF">IW245_007305</name>
</gene>
<name>A0A8J7KPA3_9ACTN</name>
<dbReference type="EMBL" id="JADOUF010000001">
    <property type="protein sequence ID" value="MBG6140665.1"/>
    <property type="molecule type" value="Genomic_DNA"/>
</dbReference>
<evidence type="ECO:0000313" key="4">
    <source>
        <dbReference type="Proteomes" id="UP000622552"/>
    </source>
</evidence>
<evidence type="ECO:0000313" key="3">
    <source>
        <dbReference type="EMBL" id="MBG6141111.1"/>
    </source>
</evidence>
<dbReference type="AlphaFoldDB" id="A0A8J7KPA3"/>
<accession>A0A8J7KPA3</accession>
<evidence type="ECO:0000256" key="1">
    <source>
        <dbReference type="SAM" id="MobiDB-lite"/>
    </source>
</evidence>
<organism evidence="3 4">
    <name type="scientific">Longispora fulva</name>
    <dbReference type="NCBI Taxonomy" id="619741"/>
    <lineage>
        <taxon>Bacteria</taxon>
        <taxon>Bacillati</taxon>
        <taxon>Actinomycetota</taxon>
        <taxon>Actinomycetes</taxon>
        <taxon>Micromonosporales</taxon>
        <taxon>Micromonosporaceae</taxon>
        <taxon>Longispora</taxon>
    </lineage>
</organism>
<feature type="region of interest" description="Disordered" evidence="1">
    <location>
        <begin position="133"/>
        <end position="152"/>
    </location>
</feature>
<dbReference type="Proteomes" id="UP000622552">
    <property type="component" value="Unassembled WGS sequence"/>
</dbReference>
<sequence length="178" mass="18309">MSFAAPAASGGDKLAERDVLGHLLIVRPVEYVEQITTAFGDKDAVRVSVVDLDATDPDTGQPGHRFDDVLWFGGRLVGSLKRQLGDTILGRMAQGTLKPGATGKPPYELSDATSDPSAVARAEAWIAANPRFTAPASTSPAPAPAASAAPAPAAVPEALLAQLGPGQRALYEKLAAQG</sequence>
<evidence type="ECO:0000313" key="2">
    <source>
        <dbReference type="EMBL" id="MBG6140665.1"/>
    </source>
</evidence>
<keyword evidence="4" id="KW-1185">Reference proteome</keyword>
<dbReference type="EMBL" id="JADOUF010000001">
    <property type="protein sequence ID" value="MBG6141111.1"/>
    <property type="molecule type" value="Genomic_DNA"/>
</dbReference>
<protein>
    <submittedName>
        <fullName evidence="3">Uncharacterized protein</fullName>
    </submittedName>
</protein>
<comment type="caution">
    <text evidence="3">The sequence shown here is derived from an EMBL/GenBank/DDBJ whole genome shotgun (WGS) entry which is preliminary data.</text>
</comment>
<dbReference type="RefSeq" id="WP_197007189.1">
    <property type="nucleotide sequence ID" value="NZ_BONS01000049.1"/>
</dbReference>
<proteinExistence type="predicted"/>
<reference evidence="3" key="1">
    <citation type="submission" date="2020-11" db="EMBL/GenBank/DDBJ databases">
        <title>Sequencing the genomes of 1000 actinobacteria strains.</title>
        <authorList>
            <person name="Klenk H.-P."/>
        </authorList>
    </citation>
    <scope>NUCLEOTIDE SEQUENCE</scope>
    <source>
        <strain evidence="3">DSM 45356</strain>
    </source>
</reference>